<evidence type="ECO:0000313" key="4">
    <source>
        <dbReference type="Proteomes" id="UP001345013"/>
    </source>
</evidence>
<protein>
    <submittedName>
        <fullName evidence="3">Uncharacterized protein</fullName>
    </submittedName>
</protein>
<feature type="transmembrane region" description="Helical" evidence="2">
    <location>
        <begin position="269"/>
        <end position="296"/>
    </location>
</feature>
<keyword evidence="4" id="KW-1185">Reference proteome</keyword>
<dbReference type="PANTHER" id="PTHR42024:SF1">
    <property type="entry name" value="AMINO ACID PERMEASE_ SLC12A DOMAIN-CONTAINING PROTEIN"/>
    <property type="match status" value="1"/>
</dbReference>
<keyword evidence="2" id="KW-1133">Transmembrane helix</keyword>
<name>A0ABR0KBB0_9EURO</name>
<dbReference type="PANTHER" id="PTHR42024">
    <property type="entry name" value="AMINO ACID PERMEASE_ SLC12A DOMAIN-CONTAINING PROTEIN"/>
    <property type="match status" value="1"/>
</dbReference>
<feature type="transmembrane region" description="Helical" evidence="2">
    <location>
        <begin position="168"/>
        <end position="190"/>
    </location>
</feature>
<reference evidence="3 4" key="1">
    <citation type="submission" date="2023-08" db="EMBL/GenBank/DDBJ databases">
        <title>Black Yeasts Isolated from many extreme environments.</title>
        <authorList>
            <person name="Coleine C."/>
            <person name="Stajich J.E."/>
            <person name="Selbmann L."/>
        </authorList>
    </citation>
    <scope>NUCLEOTIDE SEQUENCE [LARGE SCALE GENOMIC DNA]</scope>
    <source>
        <strain evidence="3 4">CCFEE 5885</strain>
    </source>
</reference>
<feature type="transmembrane region" description="Helical" evidence="2">
    <location>
        <begin position="196"/>
        <end position="219"/>
    </location>
</feature>
<feature type="transmembrane region" description="Helical" evidence="2">
    <location>
        <begin position="240"/>
        <end position="263"/>
    </location>
</feature>
<dbReference type="EMBL" id="JAVRRG010000049">
    <property type="protein sequence ID" value="KAK5093031.1"/>
    <property type="molecule type" value="Genomic_DNA"/>
</dbReference>
<feature type="transmembrane region" description="Helical" evidence="2">
    <location>
        <begin position="360"/>
        <end position="379"/>
    </location>
</feature>
<feature type="compositionally biased region" description="Low complexity" evidence="1">
    <location>
        <begin position="13"/>
        <end position="26"/>
    </location>
</feature>
<keyword evidence="2" id="KW-0472">Membrane</keyword>
<proteinExistence type="predicted"/>
<accession>A0ABR0KBB0</accession>
<evidence type="ECO:0000256" key="2">
    <source>
        <dbReference type="SAM" id="Phobius"/>
    </source>
</evidence>
<feature type="compositionally biased region" description="Polar residues" evidence="1">
    <location>
        <begin position="27"/>
        <end position="37"/>
    </location>
</feature>
<dbReference type="Proteomes" id="UP001345013">
    <property type="component" value="Unassembled WGS sequence"/>
</dbReference>
<comment type="caution">
    <text evidence="3">The sequence shown here is derived from an EMBL/GenBank/DDBJ whole genome shotgun (WGS) entry which is preliminary data.</text>
</comment>
<feature type="transmembrane region" description="Helical" evidence="2">
    <location>
        <begin position="385"/>
        <end position="407"/>
    </location>
</feature>
<evidence type="ECO:0000256" key="1">
    <source>
        <dbReference type="SAM" id="MobiDB-lite"/>
    </source>
</evidence>
<keyword evidence="2" id="KW-0812">Transmembrane</keyword>
<feature type="region of interest" description="Disordered" evidence="1">
    <location>
        <begin position="1"/>
        <end position="105"/>
    </location>
</feature>
<sequence length="477" mass="54454">MPVVIRGAALEGATSPTASAPTSPSAQTESRSPLETSQPHENDRLAALRSWRSHSSTRQNADEEAVASPSSPSQPPFRHVAFRADSNEPTTSPHPHPIPRDRRRSSLSLFRHNSDNRPEADAYYDSRAATKREWRRRATTLQNYYEQNPELLPQLPFTWRSGMKRWKLFFLIFLMWLDACAMPIALYYGFTYAGEIEGWITFAVITTVWGGPTYVEFGVRTIKLMKKERFYRPLGTNSRWCFDYLNWVSTVTIFVVTALFIIGSAPHEVWLRVLCMPMPALLYCLAILTGVPALYYRQGWVAPFRLSSTAKGEPVKPAIYYYIEDTVAVNANAGRPYREALAARYDASPRFRMMLYHQSLFWSIPAFILAIPLTIIAVIPPVPATVAYAFCWAVPFFWAFVWGLITVRWCKKDLVRERVEWEHTNPPLQKMGDTSVGLHPDTLNASHPAPEDQTQIQRDRQEIETMEEAKTSLEQVV</sequence>
<organism evidence="3 4">
    <name type="scientific">Lithohypha guttulata</name>
    <dbReference type="NCBI Taxonomy" id="1690604"/>
    <lineage>
        <taxon>Eukaryota</taxon>
        <taxon>Fungi</taxon>
        <taxon>Dikarya</taxon>
        <taxon>Ascomycota</taxon>
        <taxon>Pezizomycotina</taxon>
        <taxon>Eurotiomycetes</taxon>
        <taxon>Chaetothyriomycetidae</taxon>
        <taxon>Chaetothyriales</taxon>
        <taxon>Trichomeriaceae</taxon>
        <taxon>Lithohypha</taxon>
    </lineage>
</organism>
<gene>
    <name evidence="3" type="ORF">LTR24_004691</name>
</gene>
<evidence type="ECO:0000313" key="3">
    <source>
        <dbReference type="EMBL" id="KAK5093031.1"/>
    </source>
</evidence>
<feature type="region of interest" description="Disordered" evidence="1">
    <location>
        <begin position="439"/>
        <end position="458"/>
    </location>
</feature>